<proteinExistence type="predicted"/>
<dbReference type="AlphaFoldDB" id="A0A5R9JHB0"/>
<dbReference type="Pfam" id="PF13668">
    <property type="entry name" value="Ferritin_2"/>
    <property type="match status" value="1"/>
</dbReference>
<keyword evidence="2" id="KW-1185">Reference proteome</keyword>
<organism evidence="1 2">
    <name type="scientific">Lichenicoccus roseus</name>
    <dbReference type="NCBI Taxonomy" id="2683649"/>
    <lineage>
        <taxon>Bacteria</taxon>
        <taxon>Pseudomonadati</taxon>
        <taxon>Pseudomonadota</taxon>
        <taxon>Alphaproteobacteria</taxon>
        <taxon>Acetobacterales</taxon>
        <taxon>Acetobacteraceae</taxon>
        <taxon>Lichenicoccus</taxon>
    </lineage>
</organism>
<accession>A0A5R9JHB0</accession>
<dbReference type="Proteomes" id="UP000305654">
    <property type="component" value="Unassembled WGS sequence"/>
</dbReference>
<evidence type="ECO:0000313" key="2">
    <source>
        <dbReference type="Proteomes" id="UP000305654"/>
    </source>
</evidence>
<dbReference type="PANTHER" id="PTHR31694">
    <property type="entry name" value="DESICCATION-LIKE PROTEIN"/>
    <property type="match status" value="1"/>
</dbReference>
<dbReference type="RefSeq" id="WP_138323951.1">
    <property type="nucleotide sequence ID" value="NZ_VCDI01000001.1"/>
</dbReference>
<gene>
    <name evidence="1" type="ORF">FE263_00190</name>
</gene>
<reference evidence="1 2" key="1">
    <citation type="submission" date="2019-05" db="EMBL/GenBank/DDBJ databases">
        <authorList>
            <person name="Pankratov T."/>
            <person name="Grouzdev D."/>
        </authorList>
    </citation>
    <scope>NUCLEOTIDE SEQUENCE [LARGE SCALE GENOMIC DNA]</scope>
    <source>
        <strain evidence="1 2">KEBCLARHB70R</strain>
    </source>
</reference>
<protein>
    <submittedName>
        <fullName evidence="1">Ferritin-like domain-containing protein</fullName>
    </submittedName>
</protein>
<dbReference type="PANTHER" id="PTHR31694:SF26">
    <property type="entry name" value="OS05G0151100 PROTEIN"/>
    <property type="match status" value="1"/>
</dbReference>
<dbReference type="OrthoDB" id="954262at2"/>
<dbReference type="InterPro" id="IPR052965">
    <property type="entry name" value="Pigment-catalase-like"/>
</dbReference>
<dbReference type="EMBL" id="VCDI01000001">
    <property type="protein sequence ID" value="TLU73698.1"/>
    <property type="molecule type" value="Genomic_DNA"/>
</dbReference>
<evidence type="ECO:0000313" key="1">
    <source>
        <dbReference type="EMBL" id="TLU73698.1"/>
    </source>
</evidence>
<dbReference type="InterPro" id="IPR006311">
    <property type="entry name" value="TAT_signal"/>
</dbReference>
<name>A0A5R9JHB0_9PROT</name>
<dbReference type="PROSITE" id="PS51318">
    <property type="entry name" value="TAT"/>
    <property type="match status" value="1"/>
</dbReference>
<dbReference type="InterPro" id="IPR009078">
    <property type="entry name" value="Ferritin-like_SF"/>
</dbReference>
<sequence length="300" mass="30881">MIDVNKAAGEWGEIGRRKLMKQAGMGAAAIGAMSAIGVAATSEPAAAATYTDADILNFALNLEYLEAEYYLRAVTGSGLSASLVGATGGVTAPSNTLVPFQIPALAYYAQRIANDELAHVVFLRTALGSAAVAEPAIDFVNSFTTLAVAAGLISAGQTFNPFESEVNFLLGSYIFEDVGVTAYAGAANLLTNPDNLSYAASVLAVEAYHAGAIRGYLSTIGAGVATNAISALRATLSGVADDNGTQSATNPYQFNNVDYNGQVFRRTPQQVLNIVYGGASPTAGLFFPKGVNGMFTSSAT</sequence>
<comment type="caution">
    <text evidence="1">The sequence shown here is derived from an EMBL/GenBank/DDBJ whole genome shotgun (WGS) entry which is preliminary data.</text>
</comment>
<dbReference type="SUPFAM" id="SSF47240">
    <property type="entry name" value="Ferritin-like"/>
    <property type="match status" value="1"/>
</dbReference>